<proteinExistence type="predicted"/>
<comment type="subcellular location">
    <subcellularLocation>
        <location evidence="2">Cell membrane</location>
    </subcellularLocation>
    <subcellularLocation>
        <location evidence="1">Membrane</location>
        <topology evidence="1">Single-pass membrane protein</topology>
    </subcellularLocation>
</comment>
<feature type="domain" description="Ancillary SecYEG translocon subunit/Cell division coordinator CpoB TPR" evidence="9">
    <location>
        <begin position="17"/>
        <end position="210"/>
    </location>
</feature>
<dbReference type="InterPro" id="IPR018704">
    <property type="entry name" value="SecYEG/CpoB_TPR"/>
</dbReference>
<evidence type="ECO:0000256" key="1">
    <source>
        <dbReference type="ARBA" id="ARBA00004167"/>
    </source>
</evidence>
<keyword evidence="3" id="KW-1003">Cell membrane</keyword>
<dbReference type="RefSeq" id="WP_301809582.1">
    <property type="nucleotide sequence ID" value="NZ_JAUJZH010000008.1"/>
</dbReference>
<gene>
    <name evidence="10" type="ORF">Q2T77_13355</name>
</gene>
<protein>
    <submittedName>
        <fullName evidence="10">Tetratricopeptide repeat protein</fullName>
    </submittedName>
</protein>
<keyword evidence="11" id="KW-1185">Reference proteome</keyword>
<evidence type="ECO:0000256" key="2">
    <source>
        <dbReference type="ARBA" id="ARBA00004236"/>
    </source>
</evidence>
<feature type="transmembrane region" description="Helical" evidence="8">
    <location>
        <begin position="20"/>
        <end position="41"/>
    </location>
</feature>
<evidence type="ECO:0000256" key="5">
    <source>
        <dbReference type="ARBA" id="ARBA00022989"/>
    </source>
</evidence>
<evidence type="ECO:0000256" key="6">
    <source>
        <dbReference type="ARBA" id="ARBA00023136"/>
    </source>
</evidence>
<organism evidence="10 11">
    <name type="scientific">Variovorax ginsengisoli</name>
    <dbReference type="NCBI Taxonomy" id="363844"/>
    <lineage>
        <taxon>Bacteria</taxon>
        <taxon>Pseudomonadati</taxon>
        <taxon>Pseudomonadota</taxon>
        <taxon>Betaproteobacteria</taxon>
        <taxon>Burkholderiales</taxon>
        <taxon>Comamonadaceae</taxon>
        <taxon>Variovorax</taxon>
    </lineage>
</organism>
<sequence>MATHLDLEEQEQLDQLKHFWNTYGTLITWVVLLAAGAFVAWNGWQYFQRNKAAQASALYDEIERSAQAGDIARIERALADMKDKFAGTAYAQQAGLLAARTLNDKGNTEASRAALAWVSEHAVDPGYQAVAKLRLAGELLEAKQYDEALKALAGEMPKEFEALAADRKGDIYLSQGKREEAKAEYLKALAAFEPGADYRRLVEIKLNAVGVDPKSLAPAAGSAASPAKTTP</sequence>
<dbReference type="PANTHER" id="PTHR38035">
    <property type="entry name" value="UPF0070 PROTEIN YFGM"/>
    <property type="match status" value="1"/>
</dbReference>
<keyword evidence="4 8" id="KW-0812">Transmembrane</keyword>
<evidence type="ECO:0000256" key="8">
    <source>
        <dbReference type="SAM" id="Phobius"/>
    </source>
</evidence>
<dbReference type="PANTHER" id="PTHR38035:SF1">
    <property type="entry name" value="ANCILLARY SECYEG TRANSLOCON SUBUNIT"/>
    <property type="match status" value="1"/>
</dbReference>
<keyword evidence="5 8" id="KW-1133">Transmembrane helix</keyword>
<dbReference type="EMBL" id="JAUKVY010000008">
    <property type="protein sequence ID" value="MDO1533280.1"/>
    <property type="molecule type" value="Genomic_DNA"/>
</dbReference>
<evidence type="ECO:0000313" key="11">
    <source>
        <dbReference type="Proteomes" id="UP001169027"/>
    </source>
</evidence>
<dbReference type="InterPro" id="IPR026039">
    <property type="entry name" value="YfgM"/>
</dbReference>
<accession>A0ABT8S3H5</accession>
<keyword evidence="6 8" id="KW-0472">Membrane</keyword>
<name>A0ABT8S3H5_9BURK</name>
<evidence type="ECO:0000256" key="4">
    <source>
        <dbReference type="ARBA" id="ARBA00022692"/>
    </source>
</evidence>
<evidence type="ECO:0000259" key="9">
    <source>
        <dbReference type="Pfam" id="PF09976"/>
    </source>
</evidence>
<keyword evidence="7" id="KW-0143">Chaperone</keyword>
<dbReference type="Proteomes" id="UP001169027">
    <property type="component" value="Unassembled WGS sequence"/>
</dbReference>
<dbReference type="Pfam" id="PF09976">
    <property type="entry name" value="TPR_21"/>
    <property type="match status" value="1"/>
</dbReference>
<evidence type="ECO:0000256" key="3">
    <source>
        <dbReference type="ARBA" id="ARBA00022475"/>
    </source>
</evidence>
<evidence type="ECO:0000256" key="7">
    <source>
        <dbReference type="ARBA" id="ARBA00023186"/>
    </source>
</evidence>
<dbReference type="PIRSF" id="PIRSF006170">
    <property type="entry name" value="YfgM"/>
    <property type="match status" value="1"/>
</dbReference>
<evidence type="ECO:0000313" key="10">
    <source>
        <dbReference type="EMBL" id="MDO1533280.1"/>
    </source>
</evidence>
<reference evidence="10" key="1">
    <citation type="submission" date="2023-06" db="EMBL/GenBank/DDBJ databases">
        <authorList>
            <person name="Jiang Y."/>
            <person name="Liu Q."/>
        </authorList>
    </citation>
    <scope>NUCLEOTIDE SEQUENCE</scope>
    <source>
        <strain evidence="10">CGMCC 1.12090</strain>
    </source>
</reference>
<comment type="caution">
    <text evidence="10">The sequence shown here is derived from an EMBL/GenBank/DDBJ whole genome shotgun (WGS) entry which is preliminary data.</text>
</comment>